<dbReference type="Pfam" id="PF05036">
    <property type="entry name" value="SPOR"/>
    <property type="match status" value="1"/>
</dbReference>
<gene>
    <name evidence="4" type="ORF">E7Z59_03065</name>
</gene>
<accession>A0A4S3M4G4</accession>
<comment type="caution">
    <text evidence="4">The sequence shown here is derived from an EMBL/GenBank/DDBJ whole genome shotgun (WGS) entry which is preliminary data.</text>
</comment>
<dbReference type="EMBL" id="SSMC01000001">
    <property type="protein sequence ID" value="THD70013.1"/>
    <property type="molecule type" value="Genomic_DNA"/>
</dbReference>
<feature type="domain" description="SPOR" evidence="3">
    <location>
        <begin position="496"/>
        <end position="571"/>
    </location>
</feature>
<evidence type="ECO:0000313" key="5">
    <source>
        <dbReference type="Proteomes" id="UP000305939"/>
    </source>
</evidence>
<organism evidence="4 5">
    <name type="scientific">Robertkochia marina</name>
    <dbReference type="NCBI Taxonomy" id="1227945"/>
    <lineage>
        <taxon>Bacteria</taxon>
        <taxon>Pseudomonadati</taxon>
        <taxon>Bacteroidota</taxon>
        <taxon>Flavobacteriia</taxon>
        <taxon>Flavobacteriales</taxon>
        <taxon>Flavobacteriaceae</taxon>
        <taxon>Robertkochia</taxon>
    </lineage>
</organism>
<proteinExistence type="predicted"/>
<dbReference type="OrthoDB" id="1393025at2"/>
<evidence type="ECO:0000259" key="3">
    <source>
        <dbReference type="PROSITE" id="PS51724"/>
    </source>
</evidence>
<feature type="signal peptide" evidence="2">
    <location>
        <begin position="1"/>
        <end position="19"/>
    </location>
</feature>
<dbReference type="AlphaFoldDB" id="A0A4S3M4G4"/>
<dbReference type="Gene3D" id="3.30.70.1070">
    <property type="entry name" value="Sporulation related repeat"/>
    <property type="match status" value="1"/>
</dbReference>
<dbReference type="GO" id="GO:0042834">
    <property type="term" value="F:peptidoglycan binding"/>
    <property type="evidence" value="ECO:0007669"/>
    <property type="project" value="InterPro"/>
</dbReference>
<keyword evidence="2" id="KW-0732">Signal</keyword>
<dbReference type="InterPro" id="IPR007730">
    <property type="entry name" value="SPOR-like_dom"/>
</dbReference>
<dbReference type="RefSeq" id="WP_136335499.1">
    <property type="nucleotide sequence ID" value="NZ_SSMC01000001.1"/>
</dbReference>
<dbReference type="InterPro" id="IPR019861">
    <property type="entry name" value="PorP/SprF_Bacteroidetes"/>
</dbReference>
<evidence type="ECO:0000313" key="4">
    <source>
        <dbReference type="EMBL" id="THD70013.1"/>
    </source>
</evidence>
<evidence type="ECO:0000256" key="1">
    <source>
        <dbReference type="SAM" id="MobiDB-lite"/>
    </source>
</evidence>
<feature type="chain" id="PRO_5020446931" evidence="2">
    <location>
        <begin position="20"/>
        <end position="739"/>
    </location>
</feature>
<feature type="region of interest" description="Disordered" evidence="1">
    <location>
        <begin position="413"/>
        <end position="464"/>
    </location>
</feature>
<dbReference type="Pfam" id="PF11751">
    <property type="entry name" value="PorP_SprF"/>
    <property type="match status" value="1"/>
</dbReference>
<name>A0A4S3M4G4_9FLAO</name>
<keyword evidence="5" id="KW-1185">Reference proteome</keyword>
<evidence type="ECO:0000256" key="2">
    <source>
        <dbReference type="SAM" id="SignalP"/>
    </source>
</evidence>
<sequence length="739" mass="84661">MIRKWSYILMMLIGAWVYAQEEAPVATIQIPGQNLLKFNRFVINPTFSTVQEDKSYLNLYHRNQWVRFDDNYQTYLGSYSGRIGDRMGVGLSVYHQRFATISNFGVMANYAYGVKLAEKSNLTFGFNLSYYDSGIDQSNVNIAQPDDPLLLAVDGNSLISFQPGVNLSLGSFDVGVYAENLFDYNLKTNQSLTEFDQKTWTGHLMYTRKFNAYDGLFENGKLSMLSRARSIAGDDLNLSGSLILDLPKLGWIQTGYDDVFGLAAGLGFNLTDRISIGYTFEKGIEDQIANLGVTHEVNFAYSFTPTLTENRVFEDLEEENQMVYSEESEEEVVSDKDAEIARLKDLVEENNMIIEEMMFRQDSMEQARKKDINRRFAYMQKFVKDYADRDNREEINQQLQQFKKDMDEGVAFTEPSIDTNRYKKREPVLEQPVSYSRKADLAATEPSGSTQSKEEDPAKDLYAANDPNMGIAQEEPEAEKPVAKKPITATSTDRVSGASRGYYLIANVFRSKSNLERFLKKLKAQGIEASSFQKNGLNYVYLERFDDIASAKQAYKTDLNGLYDGKSWVLQVREDSNAVQNDTRLAQNTSKRAKTIKQATTGNTPEGDSKYNDYINKQRAILSECTDRYVNNLISTFRKREDREVLYAENRETAPQPKLEKKGYYIVANVFKNDEYAQKFVDALKKQGIEANIYINPRNKYKYVYLQKHDSWRKAMSSYRSNVNYTYDKDIWIMPVGSS</sequence>
<dbReference type="SUPFAM" id="SSF110997">
    <property type="entry name" value="Sporulation related repeat"/>
    <property type="match status" value="2"/>
</dbReference>
<protein>
    <submittedName>
        <fullName evidence="4">Type IX secretion system membrane protein PorP/SprF</fullName>
    </submittedName>
</protein>
<reference evidence="4 5" key="1">
    <citation type="submission" date="2019-04" db="EMBL/GenBank/DDBJ databases">
        <title>Draft genome sequence of Robertkochia marina CC-AMO-30D.</title>
        <authorList>
            <person name="Hameed A."/>
            <person name="Lin S.-Y."/>
            <person name="Shahina M."/>
            <person name="Lai W.-A."/>
            <person name="Young C.-C."/>
        </authorList>
    </citation>
    <scope>NUCLEOTIDE SEQUENCE [LARGE SCALE GENOMIC DNA]</scope>
    <source>
        <strain evidence="4 5">CC-AMO-30D</strain>
    </source>
</reference>
<dbReference type="NCBIfam" id="TIGR03519">
    <property type="entry name" value="T9SS_PorP_fam"/>
    <property type="match status" value="1"/>
</dbReference>
<dbReference type="PROSITE" id="PS51724">
    <property type="entry name" value="SPOR"/>
    <property type="match status" value="1"/>
</dbReference>
<dbReference type="InterPro" id="IPR036680">
    <property type="entry name" value="SPOR-like_sf"/>
</dbReference>
<dbReference type="Proteomes" id="UP000305939">
    <property type="component" value="Unassembled WGS sequence"/>
</dbReference>